<evidence type="ECO:0000313" key="6">
    <source>
        <dbReference type="Proteomes" id="UP001196870"/>
    </source>
</evidence>
<reference evidence="6" key="1">
    <citation type="journal article" date="2021" name="Syst. Appl. Microbiol.">
        <title>Roseomonas hellenica sp. nov., isolated from roots of wild-growing Alkanna tinctoria.</title>
        <authorList>
            <person name="Rat A."/>
            <person name="Naranjo H.D."/>
            <person name="Lebbe L."/>
            <person name="Cnockaert M."/>
            <person name="Krigas N."/>
            <person name="Grigoriadou K."/>
            <person name="Maloupa E."/>
            <person name="Willems A."/>
        </authorList>
    </citation>
    <scope>NUCLEOTIDE SEQUENCE [LARGE SCALE GENOMIC DNA]</scope>
    <source>
        <strain evidence="6">LMG 31523</strain>
    </source>
</reference>
<keyword evidence="1" id="KW-0808">Transferase</keyword>
<evidence type="ECO:0000313" key="5">
    <source>
        <dbReference type="EMBL" id="MBR0668717.1"/>
    </source>
</evidence>
<dbReference type="PANTHER" id="PTHR43792:SF8">
    <property type="entry name" value="[RIBOSOMAL PROTEIN US5]-ALANINE N-ACETYLTRANSFERASE"/>
    <property type="match status" value="1"/>
</dbReference>
<comment type="similarity">
    <text evidence="3">Belongs to the acetyltransferase family. RimJ subfamily.</text>
</comment>
<comment type="caution">
    <text evidence="5">The sequence shown here is derived from an EMBL/GenBank/DDBJ whole genome shotgun (WGS) entry which is preliminary data.</text>
</comment>
<dbReference type="Pfam" id="PF13302">
    <property type="entry name" value="Acetyltransf_3"/>
    <property type="match status" value="1"/>
</dbReference>
<proteinExistence type="inferred from homology"/>
<dbReference type="SUPFAM" id="SSF55729">
    <property type="entry name" value="Acyl-CoA N-acyltransferases (Nat)"/>
    <property type="match status" value="1"/>
</dbReference>
<keyword evidence="6" id="KW-1185">Reference proteome</keyword>
<keyword evidence="2" id="KW-0012">Acyltransferase</keyword>
<gene>
    <name evidence="5" type="ORF">GXW71_30485</name>
</gene>
<evidence type="ECO:0000259" key="4">
    <source>
        <dbReference type="PROSITE" id="PS51186"/>
    </source>
</evidence>
<dbReference type="RefSeq" id="WP_211856636.1">
    <property type="nucleotide sequence ID" value="NZ_JAAGBB010000066.1"/>
</dbReference>
<dbReference type="InterPro" id="IPR051531">
    <property type="entry name" value="N-acetyltransferase"/>
</dbReference>
<dbReference type="EMBL" id="JAAGBB010000066">
    <property type="protein sequence ID" value="MBR0668717.1"/>
    <property type="molecule type" value="Genomic_DNA"/>
</dbReference>
<protein>
    <submittedName>
        <fullName evidence="5">GNAT family N-acetyltransferase</fullName>
    </submittedName>
</protein>
<dbReference type="Proteomes" id="UP001196870">
    <property type="component" value="Unassembled WGS sequence"/>
</dbReference>
<organism evidence="5 6">
    <name type="scientific">Plastoroseomonas hellenica</name>
    <dbReference type="NCBI Taxonomy" id="2687306"/>
    <lineage>
        <taxon>Bacteria</taxon>
        <taxon>Pseudomonadati</taxon>
        <taxon>Pseudomonadota</taxon>
        <taxon>Alphaproteobacteria</taxon>
        <taxon>Acetobacterales</taxon>
        <taxon>Acetobacteraceae</taxon>
        <taxon>Plastoroseomonas</taxon>
    </lineage>
</organism>
<dbReference type="InterPro" id="IPR000182">
    <property type="entry name" value="GNAT_dom"/>
</dbReference>
<feature type="domain" description="N-acetyltransferase" evidence="4">
    <location>
        <begin position="39"/>
        <end position="190"/>
    </location>
</feature>
<dbReference type="Gene3D" id="3.40.630.30">
    <property type="match status" value="1"/>
</dbReference>
<evidence type="ECO:0000256" key="3">
    <source>
        <dbReference type="ARBA" id="ARBA00038502"/>
    </source>
</evidence>
<evidence type="ECO:0000256" key="2">
    <source>
        <dbReference type="ARBA" id="ARBA00023315"/>
    </source>
</evidence>
<sequence length="209" mass="22359">MRVNLQTMGADSMSCTILDTARLRLRMACETDAAGLAALMTPGISSRLASWPTPLSVEDALLRIATALRTGRDNGSAPLVMELRSSGALCGWTSLMRERAEPTTGILTYWLGEAYHGLGLMREAAPAVIAHGFAAMGLTRIRAAVQADNPASISVLRGLGMDALGAGRIWCPARGSEETCLWYEMERPLPALPPLPLLTPPGETLRDWA</sequence>
<dbReference type="PROSITE" id="PS51186">
    <property type="entry name" value="GNAT"/>
    <property type="match status" value="1"/>
</dbReference>
<accession>A0ABS5F850</accession>
<dbReference type="InterPro" id="IPR016181">
    <property type="entry name" value="Acyl_CoA_acyltransferase"/>
</dbReference>
<name>A0ABS5F850_9PROT</name>
<dbReference type="PANTHER" id="PTHR43792">
    <property type="entry name" value="GNAT FAMILY, PUTATIVE (AFU_ORTHOLOGUE AFUA_3G00765)-RELATED-RELATED"/>
    <property type="match status" value="1"/>
</dbReference>
<evidence type="ECO:0000256" key="1">
    <source>
        <dbReference type="ARBA" id="ARBA00022679"/>
    </source>
</evidence>